<name>A0ABR2WUR4_9FUNG</name>
<keyword evidence="2" id="KW-0560">Oxidoreductase</keyword>
<evidence type="ECO:0000256" key="2">
    <source>
        <dbReference type="ARBA" id="ARBA00023002"/>
    </source>
</evidence>
<dbReference type="Pfam" id="PF00107">
    <property type="entry name" value="ADH_zinc_N"/>
    <property type="match status" value="1"/>
</dbReference>
<keyword evidence="5" id="KW-1185">Reference proteome</keyword>
<dbReference type="InterPro" id="IPR013154">
    <property type="entry name" value="ADH-like_N"/>
</dbReference>
<gene>
    <name evidence="4" type="ORF">K7432_006559</name>
</gene>
<keyword evidence="1" id="KW-0521">NADP</keyword>
<comment type="caution">
    <text evidence="4">The sequence shown here is derived from an EMBL/GenBank/DDBJ whole genome shotgun (WGS) entry which is preliminary data.</text>
</comment>
<proteinExistence type="predicted"/>
<reference evidence="4 5" key="1">
    <citation type="submission" date="2023-04" db="EMBL/GenBank/DDBJ databases">
        <title>Genome of Basidiobolus ranarum AG-B5.</title>
        <authorList>
            <person name="Stajich J.E."/>
            <person name="Carter-House D."/>
            <person name="Gryganskyi A."/>
        </authorList>
    </citation>
    <scope>NUCLEOTIDE SEQUENCE [LARGE SCALE GENOMIC DNA]</scope>
    <source>
        <strain evidence="4 5">AG-B5</strain>
    </source>
</reference>
<dbReference type="SUPFAM" id="SSF50129">
    <property type="entry name" value="GroES-like"/>
    <property type="match status" value="1"/>
</dbReference>
<dbReference type="EMBL" id="JASJQH010000294">
    <property type="protein sequence ID" value="KAK9765245.1"/>
    <property type="molecule type" value="Genomic_DNA"/>
</dbReference>
<dbReference type="Gene3D" id="3.40.50.720">
    <property type="entry name" value="NAD(P)-binding Rossmann-like Domain"/>
    <property type="match status" value="1"/>
</dbReference>
<dbReference type="PANTHER" id="PTHR48106:SF18">
    <property type="entry name" value="QUINONE OXIDOREDUCTASE PIG3"/>
    <property type="match status" value="1"/>
</dbReference>
<dbReference type="InterPro" id="IPR036291">
    <property type="entry name" value="NAD(P)-bd_dom_sf"/>
</dbReference>
<dbReference type="InterPro" id="IPR020843">
    <property type="entry name" value="ER"/>
</dbReference>
<dbReference type="SMART" id="SM00829">
    <property type="entry name" value="PKS_ER"/>
    <property type="match status" value="1"/>
</dbReference>
<evidence type="ECO:0000259" key="3">
    <source>
        <dbReference type="SMART" id="SM00829"/>
    </source>
</evidence>
<dbReference type="InterPro" id="IPR014189">
    <property type="entry name" value="Quinone_OxRdtase_PIG3"/>
</dbReference>
<organism evidence="4 5">
    <name type="scientific">Basidiobolus ranarum</name>
    <dbReference type="NCBI Taxonomy" id="34480"/>
    <lineage>
        <taxon>Eukaryota</taxon>
        <taxon>Fungi</taxon>
        <taxon>Fungi incertae sedis</taxon>
        <taxon>Zoopagomycota</taxon>
        <taxon>Entomophthoromycotina</taxon>
        <taxon>Basidiobolomycetes</taxon>
        <taxon>Basidiobolales</taxon>
        <taxon>Basidiobolaceae</taxon>
        <taxon>Basidiobolus</taxon>
    </lineage>
</organism>
<dbReference type="NCBIfam" id="TIGR02824">
    <property type="entry name" value="quinone_pig3"/>
    <property type="match status" value="1"/>
</dbReference>
<dbReference type="Pfam" id="PF08240">
    <property type="entry name" value="ADH_N"/>
    <property type="match status" value="1"/>
</dbReference>
<dbReference type="CDD" id="cd05276">
    <property type="entry name" value="p53_inducible_oxidoreductase"/>
    <property type="match status" value="1"/>
</dbReference>
<dbReference type="SUPFAM" id="SSF51735">
    <property type="entry name" value="NAD(P)-binding Rossmann-fold domains"/>
    <property type="match status" value="1"/>
</dbReference>
<dbReference type="Proteomes" id="UP001479436">
    <property type="component" value="Unassembled WGS sequence"/>
</dbReference>
<dbReference type="InterPro" id="IPR013149">
    <property type="entry name" value="ADH-like_C"/>
</dbReference>
<sequence>MKAVLFDQPGDAHQLHIGEAETPQAKERELLVKVHSFALNRMDILQREGKYPVPKTASPILGVEMAGIVERVGAKVSKFKEGDKVFGLMYGGAYAEYCVINEDMAMHLPEGLSFQEGAAIPEAWCTAYQALHWIGKIQKGDNVLIHAGASGVGLAAIQLAKQAGAGKIFVTAGSSDKLDFCQTLGADILINYKTESFKEKILSSTDQHGVEIIVDFIGANYWNDNVEILATDGRMIMLAFMSGVQVENFNIAPLLRKRLRIEGSTLRSRSDEYQINLFKDISNNVIPKFANHELKIVVDKEFSWRNIVEAHQYMEANKNTGKIVVNID</sequence>
<dbReference type="Gene3D" id="3.90.180.10">
    <property type="entry name" value="Medium-chain alcohol dehydrogenases, catalytic domain"/>
    <property type="match status" value="1"/>
</dbReference>
<accession>A0ABR2WUR4</accession>
<protein>
    <recommendedName>
        <fullName evidence="3">Enoyl reductase (ER) domain-containing protein</fullName>
    </recommendedName>
</protein>
<dbReference type="InterPro" id="IPR011032">
    <property type="entry name" value="GroES-like_sf"/>
</dbReference>
<evidence type="ECO:0000256" key="1">
    <source>
        <dbReference type="ARBA" id="ARBA00022857"/>
    </source>
</evidence>
<dbReference type="PANTHER" id="PTHR48106">
    <property type="entry name" value="QUINONE OXIDOREDUCTASE PIG3-RELATED"/>
    <property type="match status" value="1"/>
</dbReference>
<evidence type="ECO:0000313" key="4">
    <source>
        <dbReference type="EMBL" id="KAK9765245.1"/>
    </source>
</evidence>
<evidence type="ECO:0000313" key="5">
    <source>
        <dbReference type="Proteomes" id="UP001479436"/>
    </source>
</evidence>
<feature type="domain" description="Enoyl reductase (ER)" evidence="3">
    <location>
        <begin position="10"/>
        <end position="325"/>
    </location>
</feature>